<keyword evidence="1" id="KW-0812">Transmembrane</keyword>
<feature type="non-terminal residue" evidence="2">
    <location>
        <position position="1"/>
    </location>
</feature>
<keyword evidence="3" id="KW-1185">Reference proteome</keyword>
<dbReference type="EMBL" id="JASPKZ010000432">
    <property type="protein sequence ID" value="KAJ9600299.1"/>
    <property type="molecule type" value="Genomic_DNA"/>
</dbReference>
<protein>
    <submittedName>
        <fullName evidence="2">Uncharacterized protein</fullName>
    </submittedName>
</protein>
<feature type="non-terminal residue" evidence="2">
    <location>
        <position position="65"/>
    </location>
</feature>
<dbReference type="AlphaFoldDB" id="A0AAD8ESC1"/>
<organism evidence="2 3">
    <name type="scientific">Diploptera punctata</name>
    <name type="common">Pacific beetle cockroach</name>
    <dbReference type="NCBI Taxonomy" id="6984"/>
    <lineage>
        <taxon>Eukaryota</taxon>
        <taxon>Metazoa</taxon>
        <taxon>Ecdysozoa</taxon>
        <taxon>Arthropoda</taxon>
        <taxon>Hexapoda</taxon>
        <taxon>Insecta</taxon>
        <taxon>Pterygota</taxon>
        <taxon>Neoptera</taxon>
        <taxon>Polyneoptera</taxon>
        <taxon>Dictyoptera</taxon>
        <taxon>Blattodea</taxon>
        <taxon>Blaberoidea</taxon>
        <taxon>Blaberidae</taxon>
        <taxon>Diplopterinae</taxon>
        <taxon>Diploptera</taxon>
    </lineage>
</organism>
<gene>
    <name evidence="2" type="ORF">L9F63_009375</name>
</gene>
<evidence type="ECO:0000313" key="3">
    <source>
        <dbReference type="Proteomes" id="UP001233999"/>
    </source>
</evidence>
<name>A0AAD8ESC1_DIPPU</name>
<sequence length="65" mass="7109">RVIKMVRVKTCCCGCSLRTGTIIIGYICAIECLSSIILDTTPGIFFFLHAAFFISSHLLIAAARQ</sequence>
<evidence type="ECO:0000313" key="2">
    <source>
        <dbReference type="EMBL" id="KAJ9600299.1"/>
    </source>
</evidence>
<proteinExistence type="predicted"/>
<feature type="transmembrane region" description="Helical" evidence="1">
    <location>
        <begin position="44"/>
        <end position="63"/>
    </location>
</feature>
<comment type="caution">
    <text evidence="2">The sequence shown here is derived from an EMBL/GenBank/DDBJ whole genome shotgun (WGS) entry which is preliminary data.</text>
</comment>
<accession>A0AAD8ESC1</accession>
<reference evidence="2" key="2">
    <citation type="submission" date="2023-05" db="EMBL/GenBank/DDBJ databases">
        <authorList>
            <person name="Fouks B."/>
        </authorList>
    </citation>
    <scope>NUCLEOTIDE SEQUENCE</scope>
    <source>
        <strain evidence="2">Stay&amp;Tobe</strain>
        <tissue evidence="2">Testes</tissue>
    </source>
</reference>
<dbReference type="Proteomes" id="UP001233999">
    <property type="component" value="Unassembled WGS sequence"/>
</dbReference>
<keyword evidence="1" id="KW-1133">Transmembrane helix</keyword>
<evidence type="ECO:0000256" key="1">
    <source>
        <dbReference type="SAM" id="Phobius"/>
    </source>
</evidence>
<feature type="transmembrane region" description="Helical" evidence="1">
    <location>
        <begin position="21"/>
        <end position="38"/>
    </location>
</feature>
<reference evidence="2" key="1">
    <citation type="journal article" date="2023" name="IScience">
        <title>Live-bearing cockroach genome reveals convergent evolutionary mechanisms linked to viviparity in insects and beyond.</title>
        <authorList>
            <person name="Fouks B."/>
            <person name="Harrison M.C."/>
            <person name="Mikhailova A.A."/>
            <person name="Marchal E."/>
            <person name="English S."/>
            <person name="Carruthers M."/>
            <person name="Jennings E.C."/>
            <person name="Chiamaka E.L."/>
            <person name="Frigard R.A."/>
            <person name="Pippel M."/>
            <person name="Attardo G.M."/>
            <person name="Benoit J.B."/>
            <person name="Bornberg-Bauer E."/>
            <person name="Tobe S.S."/>
        </authorList>
    </citation>
    <scope>NUCLEOTIDE SEQUENCE</scope>
    <source>
        <strain evidence="2">Stay&amp;Tobe</strain>
    </source>
</reference>
<keyword evidence="1" id="KW-0472">Membrane</keyword>